<dbReference type="InterPro" id="IPR024156">
    <property type="entry name" value="Small_GTPase_ARF"/>
</dbReference>
<keyword evidence="6" id="KW-0256">Endoplasmic reticulum</keyword>
<evidence type="ECO:0000313" key="13">
    <source>
        <dbReference type="Proteomes" id="UP000011083"/>
    </source>
</evidence>
<dbReference type="GO" id="GO:0006886">
    <property type="term" value="P:intracellular protein transport"/>
    <property type="evidence" value="ECO:0007669"/>
    <property type="project" value="TreeGrafter"/>
</dbReference>
<dbReference type="STRING" id="1257118.L8H5T4"/>
<proteinExistence type="inferred from homology"/>
<dbReference type="RefSeq" id="XP_004341941.1">
    <property type="nucleotide sequence ID" value="XM_004341893.1"/>
</dbReference>
<dbReference type="GO" id="GO:0034067">
    <property type="term" value="P:protein localization to Golgi apparatus"/>
    <property type="evidence" value="ECO:0007669"/>
    <property type="project" value="TreeGrafter"/>
</dbReference>
<name>L8H5T4_ACACF</name>
<dbReference type="Proteomes" id="UP000011083">
    <property type="component" value="Unassembled WGS sequence"/>
</dbReference>
<comment type="similarity">
    <text evidence="2">Belongs to the SRP receptor beta subunit family.</text>
</comment>
<evidence type="ECO:0000313" key="12">
    <source>
        <dbReference type="EMBL" id="ELR19841.1"/>
    </source>
</evidence>
<dbReference type="KEGG" id="acan:ACA1_133540"/>
<evidence type="ECO:0000256" key="4">
    <source>
        <dbReference type="ARBA" id="ARBA00022692"/>
    </source>
</evidence>
<evidence type="ECO:0000256" key="10">
    <source>
        <dbReference type="ARBA" id="ARBA00023170"/>
    </source>
</evidence>
<keyword evidence="4 11" id="KW-0812">Transmembrane</keyword>
<dbReference type="GO" id="GO:0043001">
    <property type="term" value="P:Golgi to plasma membrane protein transport"/>
    <property type="evidence" value="ECO:0007669"/>
    <property type="project" value="TreeGrafter"/>
</dbReference>
<dbReference type="GO" id="GO:0003924">
    <property type="term" value="F:GTPase activity"/>
    <property type="evidence" value="ECO:0007669"/>
    <property type="project" value="TreeGrafter"/>
</dbReference>
<dbReference type="VEuPathDB" id="AmoebaDB:ACA1_133540"/>
<evidence type="ECO:0000256" key="2">
    <source>
        <dbReference type="ARBA" id="ARBA00005619"/>
    </source>
</evidence>
<feature type="transmembrane region" description="Helical" evidence="11">
    <location>
        <begin position="35"/>
        <end position="52"/>
    </location>
</feature>
<evidence type="ECO:0000256" key="9">
    <source>
        <dbReference type="ARBA" id="ARBA00023136"/>
    </source>
</evidence>
<evidence type="ECO:0000256" key="7">
    <source>
        <dbReference type="ARBA" id="ARBA00022989"/>
    </source>
</evidence>
<evidence type="ECO:0000256" key="1">
    <source>
        <dbReference type="ARBA" id="ARBA00004389"/>
    </source>
</evidence>
<keyword evidence="7 11" id="KW-1133">Transmembrane helix</keyword>
<organism evidence="12 13">
    <name type="scientific">Acanthamoeba castellanii (strain ATCC 30010 / Neff)</name>
    <dbReference type="NCBI Taxonomy" id="1257118"/>
    <lineage>
        <taxon>Eukaryota</taxon>
        <taxon>Amoebozoa</taxon>
        <taxon>Discosea</taxon>
        <taxon>Longamoebia</taxon>
        <taxon>Centramoebida</taxon>
        <taxon>Acanthamoebidae</taxon>
        <taxon>Acanthamoeba</taxon>
    </lineage>
</organism>
<dbReference type="GeneID" id="14920673"/>
<dbReference type="EMBL" id="KB007930">
    <property type="protein sequence ID" value="ELR19841.1"/>
    <property type="molecule type" value="Genomic_DNA"/>
</dbReference>
<gene>
    <name evidence="12" type="ORF">ACA1_133540</name>
</gene>
<dbReference type="Gene3D" id="3.40.50.300">
    <property type="entry name" value="P-loop containing nucleotide triphosphate hydrolases"/>
    <property type="match status" value="1"/>
</dbReference>
<dbReference type="Pfam" id="PF09439">
    <property type="entry name" value="SRPRB"/>
    <property type="match status" value="1"/>
</dbReference>
<dbReference type="InterPro" id="IPR019009">
    <property type="entry name" value="SRP_receptor_beta_su"/>
</dbReference>
<comment type="subcellular location">
    <subcellularLocation>
        <location evidence="1">Endoplasmic reticulum membrane</location>
        <topology evidence="1">Single-pass membrane protein</topology>
    </subcellularLocation>
</comment>
<evidence type="ECO:0000256" key="11">
    <source>
        <dbReference type="SAM" id="Phobius"/>
    </source>
</evidence>
<dbReference type="GO" id="GO:0005525">
    <property type="term" value="F:GTP binding"/>
    <property type="evidence" value="ECO:0007669"/>
    <property type="project" value="UniProtKB-KW"/>
</dbReference>
<keyword evidence="9 11" id="KW-0472">Membrane</keyword>
<evidence type="ECO:0000256" key="6">
    <source>
        <dbReference type="ARBA" id="ARBA00022824"/>
    </source>
</evidence>
<accession>L8H5T4</accession>
<dbReference type="SUPFAM" id="SSF52540">
    <property type="entry name" value="P-loop containing nucleoside triphosphate hydrolases"/>
    <property type="match status" value="1"/>
</dbReference>
<dbReference type="InterPro" id="IPR027417">
    <property type="entry name" value="P-loop_NTPase"/>
</dbReference>
<protein>
    <recommendedName>
        <fullName evidence="3">Signal recognition particle receptor subunit beta</fullName>
    </recommendedName>
</protein>
<dbReference type="PANTHER" id="PTHR45909">
    <property type="entry name" value="ADP-RIBOSYLATION FACTOR-RELATED PROTEIN 1"/>
    <property type="match status" value="1"/>
</dbReference>
<sequence length="232" mass="26033">MEHLEQLQKANFTEYYEVLEKKIDEFGLPVTPPQFLAAAIGGLLVVLFLLSLKNGRVAETVTTMKENDVTFKLPSSGRQVHVVDFPGHQRLRSQLDTFLPITKGIVYLIDSVESRSQLTQNAQFLFDLFTNKTVNRRRTPILIACNKNEMVTAKRKEFIQGELEKELNHLRESSARGTLADIDGKKGGNVEEITLGAADEPFKMDQLPFKVSFAECSVKQGEVSAIEAFLSK</sequence>
<evidence type="ECO:0000256" key="5">
    <source>
        <dbReference type="ARBA" id="ARBA00022741"/>
    </source>
</evidence>
<evidence type="ECO:0000256" key="3">
    <source>
        <dbReference type="ARBA" id="ARBA00020256"/>
    </source>
</evidence>
<reference evidence="12 13" key="1">
    <citation type="journal article" date="2013" name="Genome Biol.">
        <title>Genome of Acanthamoeba castellanii highlights extensive lateral gene transfer and early evolution of tyrosine kinase signaling.</title>
        <authorList>
            <person name="Clarke M."/>
            <person name="Lohan A.J."/>
            <person name="Liu B."/>
            <person name="Lagkouvardos I."/>
            <person name="Roy S."/>
            <person name="Zafar N."/>
            <person name="Bertelli C."/>
            <person name="Schilde C."/>
            <person name="Kianianmomeni A."/>
            <person name="Burglin T.R."/>
            <person name="Frech C."/>
            <person name="Turcotte B."/>
            <person name="Kopec K.O."/>
            <person name="Synnott J.M."/>
            <person name="Choo C."/>
            <person name="Paponov I."/>
            <person name="Finkler A."/>
            <person name="Soon Heng Tan C."/>
            <person name="Hutchins A.P."/>
            <person name="Weinmeier T."/>
            <person name="Rattei T."/>
            <person name="Chu J.S."/>
            <person name="Gimenez G."/>
            <person name="Irimia M."/>
            <person name="Rigden D.J."/>
            <person name="Fitzpatrick D.A."/>
            <person name="Lorenzo-Morales J."/>
            <person name="Bateman A."/>
            <person name="Chiu C.H."/>
            <person name="Tang P."/>
            <person name="Hegemann P."/>
            <person name="Fromm H."/>
            <person name="Raoult D."/>
            <person name="Greub G."/>
            <person name="Miranda-Saavedra D."/>
            <person name="Chen N."/>
            <person name="Nash P."/>
            <person name="Ginger M.L."/>
            <person name="Horn M."/>
            <person name="Schaap P."/>
            <person name="Caler L."/>
            <person name="Loftus B."/>
        </authorList>
    </citation>
    <scope>NUCLEOTIDE SEQUENCE [LARGE SCALE GENOMIC DNA]</scope>
    <source>
        <strain evidence="12 13">Neff</strain>
    </source>
</reference>
<dbReference type="GO" id="GO:0005789">
    <property type="term" value="C:endoplasmic reticulum membrane"/>
    <property type="evidence" value="ECO:0007669"/>
    <property type="project" value="UniProtKB-SubCell"/>
</dbReference>
<keyword evidence="8" id="KW-0342">GTP-binding</keyword>
<dbReference type="OrthoDB" id="41266at2759"/>
<dbReference type="GO" id="GO:0005794">
    <property type="term" value="C:Golgi apparatus"/>
    <property type="evidence" value="ECO:0007669"/>
    <property type="project" value="TreeGrafter"/>
</dbReference>
<evidence type="ECO:0000256" key="8">
    <source>
        <dbReference type="ARBA" id="ARBA00023134"/>
    </source>
</evidence>
<keyword evidence="5" id="KW-0547">Nucleotide-binding</keyword>
<keyword evidence="13" id="KW-1185">Reference proteome</keyword>
<dbReference type="AlphaFoldDB" id="L8H5T4"/>
<dbReference type="PANTHER" id="PTHR45909:SF1">
    <property type="entry name" value="ADP-RIBOSYLATION FACTOR-RELATED PROTEIN 1"/>
    <property type="match status" value="1"/>
</dbReference>
<keyword evidence="10 12" id="KW-0675">Receptor</keyword>